<evidence type="ECO:0008006" key="4">
    <source>
        <dbReference type="Google" id="ProtNLM"/>
    </source>
</evidence>
<keyword evidence="1" id="KW-0812">Transmembrane</keyword>
<reference evidence="2 3" key="1">
    <citation type="submission" date="2016-10" db="EMBL/GenBank/DDBJ databases">
        <authorList>
            <person name="de Groot N.N."/>
        </authorList>
    </citation>
    <scope>NUCLEOTIDE SEQUENCE [LARGE SCALE GENOMIC DNA]</scope>
    <source>
        <strain evidence="2 3">DSM 22489</strain>
    </source>
</reference>
<feature type="transmembrane region" description="Helical" evidence="1">
    <location>
        <begin position="147"/>
        <end position="165"/>
    </location>
</feature>
<dbReference type="AlphaFoldDB" id="A0A1H6BQB0"/>
<accession>A0A1H6BQB0</accession>
<feature type="transmembrane region" description="Helical" evidence="1">
    <location>
        <begin position="12"/>
        <end position="34"/>
    </location>
</feature>
<dbReference type="Proteomes" id="UP000236728">
    <property type="component" value="Unassembled WGS sequence"/>
</dbReference>
<dbReference type="Pfam" id="PF14329">
    <property type="entry name" value="DUF4386"/>
    <property type="match status" value="1"/>
</dbReference>
<feature type="transmembrane region" description="Helical" evidence="1">
    <location>
        <begin position="54"/>
        <end position="76"/>
    </location>
</feature>
<dbReference type="OrthoDB" id="7060422at2"/>
<evidence type="ECO:0000313" key="2">
    <source>
        <dbReference type="EMBL" id="SEG62884.1"/>
    </source>
</evidence>
<evidence type="ECO:0000256" key="1">
    <source>
        <dbReference type="SAM" id="Phobius"/>
    </source>
</evidence>
<keyword evidence="1" id="KW-0472">Membrane</keyword>
<keyword evidence="1" id="KW-1133">Transmembrane helix</keyword>
<feature type="transmembrane region" description="Helical" evidence="1">
    <location>
        <begin position="88"/>
        <end position="113"/>
    </location>
</feature>
<keyword evidence="3" id="KW-1185">Reference proteome</keyword>
<feature type="transmembrane region" description="Helical" evidence="1">
    <location>
        <begin position="197"/>
        <end position="218"/>
    </location>
</feature>
<name>A0A1H6BQB0_9BACT</name>
<sequence length="233" mass="26006">MTSLKRTARIAGLWYLGFTLGPFYLLYVPSHTIVRNDAAATAAKVLAHETLFRWGMLAESLGAVIFIALSLALYRLFEDVDRDRARQLVALVLVSSALSLVTLVFNASALLVFRGGPSFSGFDEPTRQAVGMLLIRMHSQANSINQIFWGLWLLPFGSLVVRSRFLPRWLGYWLLVDGIAWVIVGITWFLAPDSTDALFRYLQPIFFAEIVAMLWLLIIGAREPVAAIPASME</sequence>
<evidence type="ECO:0000313" key="3">
    <source>
        <dbReference type="Proteomes" id="UP000236728"/>
    </source>
</evidence>
<protein>
    <recommendedName>
        <fullName evidence="4">DUF4386 domain-containing protein</fullName>
    </recommendedName>
</protein>
<dbReference type="EMBL" id="FNVA01000007">
    <property type="protein sequence ID" value="SEG62884.1"/>
    <property type="molecule type" value="Genomic_DNA"/>
</dbReference>
<gene>
    <name evidence="2" type="ORF">SAMN05421819_3926</name>
</gene>
<dbReference type="RefSeq" id="WP_103934761.1">
    <property type="nucleotide sequence ID" value="NZ_FNVA01000007.1"/>
</dbReference>
<dbReference type="InterPro" id="IPR025495">
    <property type="entry name" value="DUF4386"/>
</dbReference>
<proteinExistence type="predicted"/>
<feature type="transmembrane region" description="Helical" evidence="1">
    <location>
        <begin position="172"/>
        <end position="191"/>
    </location>
</feature>
<organism evidence="2 3">
    <name type="scientific">Bryocella elongata</name>
    <dbReference type="NCBI Taxonomy" id="863522"/>
    <lineage>
        <taxon>Bacteria</taxon>
        <taxon>Pseudomonadati</taxon>
        <taxon>Acidobacteriota</taxon>
        <taxon>Terriglobia</taxon>
        <taxon>Terriglobales</taxon>
        <taxon>Acidobacteriaceae</taxon>
        <taxon>Bryocella</taxon>
    </lineage>
</organism>